<dbReference type="AlphaFoldDB" id="A0A1V9XI61"/>
<gene>
    <name evidence="2" type="ORF">BIW11_09946</name>
</gene>
<accession>A0A1V9XI61</accession>
<dbReference type="OrthoDB" id="10474509at2759"/>
<evidence type="ECO:0000256" key="1">
    <source>
        <dbReference type="SAM" id="MobiDB-lite"/>
    </source>
</evidence>
<name>A0A1V9XI61_9ACAR</name>
<comment type="caution">
    <text evidence="2">The sequence shown here is derived from an EMBL/GenBank/DDBJ whole genome shotgun (WGS) entry which is preliminary data.</text>
</comment>
<evidence type="ECO:0000313" key="3">
    <source>
        <dbReference type="Proteomes" id="UP000192247"/>
    </source>
</evidence>
<feature type="region of interest" description="Disordered" evidence="1">
    <location>
        <begin position="1"/>
        <end position="69"/>
    </location>
</feature>
<sequence>MTPRTNWHRSLRPRSVSGVSRPQDSLCTSKGLEHTGQYPQLVEKKNKKQVAQQRRERDRTSTVRGKTARCYSGKRKSISQCTKLSDGTPLSASGGMGLDADQNDHMVAGVDSELCRITVSNCGLKTNPTMQSIVVSYKEDVETEPSSENVKPVEVRFAPCQYCDLCGSWFVLRSTELEKHVKEIHPLLVERIDLPQKALMPRGILSTVGTFEMPGNTFSIGPYAALTLMCLEEPGQLFSHRVRDLVLLNRLNGRRYRVYPRVLPLPSFEVPEGGFRRYPWHDKRSLGYWPRAKDSDLGTLLDVLNKFGYREAFCSGAMSVLTEYKPQRVEVYPSDVIDCRLCGTMVLLHPLEVVFHLALHGLPLEKLFASDVRVDWRRVECVACSDLKRPKLIDLDIVGLLRHLKQCSRRNRLMSRGSFPLCLFEHVLASSEELVLTSRKSLHVPGFNRLAEVHHYLRHVPGWCTAGEGSVVGPNDMNGVWAEHSYARCGCAAEVTLSLCEFPRVVIEEDYELDALSTEEGQRWPVPPAEEVTIKVEDADEEPILNEVGSDELRDMIYPSSIKPEPLGNEYFENDDEPQPGCSGWSAFYRFDDEVIDPASDSS</sequence>
<feature type="compositionally biased region" description="Basic residues" evidence="1">
    <location>
        <begin position="1"/>
        <end position="12"/>
    </location>
</feature>
<proteinExistence type="predicted"/>
<dbReference type="InParanoid" id="A0A1V9XI61"/>
<dbReference type="EMBL" id="MNPL01010456">
    <property type="protein sequence ID" value="OQR73116.1"/>
    <property type="molecule type" value="Genomic_DNA"/>
</dbReference>
<dbReference type="Proteomes" id="UP000192247">
    <property type="component" value="Unassembled WGS sequence"/>
</dbReference>
<organism evidence="2 3">
    <name type="scientific">Tropilaelaps mercedesae</name>
    <dbReference type="NCBI Taxonomy" id="418985"/>
    <lineage>
        <taxon>Eukaryota</taxon>
        <taxon>Metazoa</taxon>
        <taxon>Ecdysozoa</taxon>
        <taxon>Arthropoda</taxon>
        <taxon>Chelicerata</taxon>
        <taxon>Arachnida</taxon>
        <taxon>Acari</taxon>
        <taxon>Parasitiformes</taxon>
        <taxon>Mesostigmata</taxon>
        <taxon>Gamasina</taxon>
        <taxon>Dermanyssoidea</taxon>
        <taxon>Laelapidae</taxon>
        <taxon>Tropilaelaps</taxon>
    </lineage>
</organism>
<protein>
    <submittedName>
        <fullName evidence="2">Uncharacterized protein</fullName>
    </submittedName>
</protein>
<feature type="compositionally biased region" description="Polar residues" evidence="1">
    <location>
        <begin position="17"/>
        <end position="28"/>
    </location>
</feature>
<evidence type="ECO:0000313" key="2">
    <source>
        <dbReference type="EMBL" id="OQR73116.1"/>
    </source>
</evidence>
<reference evidence="2 3" key="1">
    <citation type="journal article" date="2017" name="Gigascience">
        <title>Draft genome of the honey bee ectoparasitic mite, Tropilaelaps mercedesae, is shaped by the parasitic life history.</title>
        <authorList>
            <person name="Dong X."/>
            <person name="Armstrong S.D."/>
            <person name="Xia D."/>
            <person name="Makepeace B.L."/>
            <person name="Darby A.C."/>
            <person name="Kadowaki T."/>
        </authorList>
    </citation>
    <scope>NUCLEOTIDE SEQUENCE [LARGE SCALE GENOMIC DNA]</scope>
    <source>
        <strain evidence="2">Wuxi-XJTLU</strain>
    </source>
</reference>
<keyword evidence="3" id="KW-1185">Reference proteome</keyword>